<name>X1IK90_9ZZZZ</name>
<feature type="non-terminal residue" evidence="2">
    <location>
        <position position="116"/>
    </location>
</feature>
<evidence type="ECO:0000313" key="2">
    <source>
        <dbReference type="EMBL" id="GAH66519.1"/>
    </source>
</evidence>
<feature type="compositionally biased region" description="Basic and acidic residues" evidence="1">
    <location>
        <begin position="1"/>
        <end position="15"/>
    </location>
</feature>
<dbReference type="EMBL" id="BARU01028083">
    <property type="protein sequence ID" value="GAH66519.1"/>
    <property type="molecule type" value="Genomic_DNA"/>
</dbReference>
<reference evidence="2" key="1">
    <citation type="journal article" date="2014" name="Front. Microbiol.">
        <title>High frequency of phylogenetically diverse reductive dehalogenase-homologous genes in deep subseafloor sedimentary metagenomes.</title>
        <authorList>
            <person name="Kawai M."/>
            <person name="Futagami T."/>
            <person name="Toyoda A."/>
            <person name="Takaki Y."/>
            <person name="Nishi S."/>
            <person name="Hori S."/>
            <person name="Arai W."/>
            <person name="Tsubouchi T."/>
            <person name="Morono Y."/>
            <person name="Uchiyama I."/>
            <person name="Ito T."/>
            <person name="Fujiyama A."/>
            <person name="Inagaki F."/>
            <person name="Takami H."/>
        </authorList>
    </citation>
    <scope>NUCLEOTIDE SEQUENCE</scope>
    <source>
        <strain evidence="2">Expedition CK06-06</strain>
    </source>
</reference>
<comment type="caution">
    <text evidence="2">The sequence shown here is derived from an EMBL/GenBank/DDBJ whole genome shotgun (WGS) entry which is preliminary data.</text>
</comment>
<sequence length="116" mass="12761">MAEKTPDELKIEDKGGGASEAGSVPEEERVTPDVEADFLGLLKDYGVAEKAAKIVTKHIAETGTENVFEDPTQLLEKLVKFSRQIPPVTRKNILDHWTTARKIPVPEGFEKEAAMS</sequence>
<accession>X1IK90</accession>
<dbReference type="AlphaFoldDB" id="X1IK90"/>
<proteinExistence type="predicted"/>
<protein>
    <submittedName>
        <fullName evidence="2">Uncharacterized protein</fullName>
    </submittedName>
</protein>
<organism evidence="2">
    <name type="scientific">marine sediment metagenome</name>
    <dbReference type="NCBI Taxonomy" id="412755"/>
    <lineage>
        <taxon>unclassified sequences</taxon>
        <taxon>metagenomes</taxon>
        <taxon>ecological metagenomes</taxon>
    </lineage>
</organism>
<evidence type="ECO:0000256" key="1">
    <source>
        <dbReference type="SAM" id="MobiDB-lite"/>
    </source>
</evidence>
<gene>
    <name evidence="2" type="ORF">S03H2_44874</name>
</gene>
<feature type="region of interest" description="Disordered" evidence="1">
    <location>
        <begin position="1"/>
        <end position="30"/>
    </location>
</feature>